<evidence type="ECO:0000256" key="2">
    <source>
        <dbReference type="SAM" id="SignalP"/>
    </source>
</evidence>
<keyword evidence="5" id="KW-1185">Reference proteome</keyword>
<organism evidence="4 5">
    <name type="scientific">Tepidibacillus fermentans</name>
    <dbReference type="NCBI Taxonomy" id="1281767"/>
    <lineage>
        <taxon>Bacteria</taxon>
        <taxon>Bacillati</taxon>
        <taxon>Bacillota</taxon>
        <taxon>Bacilli</taxon>
        <taxon>Bacillales</taxon>
        <taxon>Bacillaceae</taxon>
        <taxon>Tepidibacillus</taxon>
    </lineage>
</organism>
<keyword evidence="1 2" id="KW-0732">Signal</keyword>
<gene>
    <name evidence="4" type="ORF">EDD72_10314</name>
</gene>
<dbReference type="OrthoDB" id="9798935at2"/>
<dbReference type="EMBL" id="SMAB01000003">
    <property type="protein sequence ID" value="TCS83693.1"/>
    <property type="molecule type" value="Genomic_DNA"/>
</dbReference>
<feature type="domain" description="LysM" evidence="3">
    <location>
        <begin position="115"/>
        <end position="159"/>
    </location>
</feature>
<feature type="signal peptide" evidence="2">
    <location>
        <begin position="1"/>
        <end position="23"/>
    </location>
</feature>
<protein>
    <submittedName>
        <fullName evidence="4">3D (Asp-Asp-Asp) domain-containing protein</fullName>
    </submittedName>
</protein>
<dbReference type="SUPFAM" id="SSF50685">
    <property type="entry name" value="Barwin-like endoglucanases"/>
    <property type="match status" value="1"/>
</dbReference>
<reference evidence="4 5" key="1">
    <citation type="submission" date="2019-03" db="EMBL/GenBank/DDBJ databases">
        <title>Genomic Encyclopedia of Type Strains, Phase IV (KMG-IV): sequencing the most valuable type-strain genomes for metagenomic binning, comparative biology and taxonomic classification.</title>
        <authorList>
            <person name="Goeker M."/>
        </authorList>
    </citation>
    <scope>NUCLEOTIDE SEQUENCE [LARGE SCALE GENOMIC DNA]</scope>
    <source>
        <strain evidence="4 5">DSM 23802</strain>
    </source>
</reference>
<dbReference type="InterPro" id="IPR036908">
    <property type="entry name" value="RlpA-like_sf"/>
</dbReference>
<evidence type="ECO:0000313" key="4">
    <source>
        <dbReference type="EMBL" id="TCS83693.1"/>
    </source>
</evidence>
<evidence type="ECO:0000259" key="3">
    <source>
        <dbReference type="PROSITE" id="PS51782"/>
    </source>
</evidence>
<dbReference type="InterPro" id="IPR036779">
    <property type="entry name" value="LysM_dom_sf"/>
</dbReference>
<dbReference type="InterPro" id="IPR018392">
    <property type="entry name" value="LysM"/>
</dbReference>
<dbReference type="PANTHER" id="PTHR39160:SF4">
    <property type="entry name" value="RESUSCITATION-PROMOTING FACTOR RPFB"/>
    <property type="match status" value="1"/>
</dbReference>
<dbReference type="CDD" id="cd00118">
    <property type="entry name" value="LysM"/>
    <property type="match status" value="2"/>
</dbReference>
<dbReference type="GO" id="GO:0019867">
    <property type="term" value="C:outer membrane"/>
    <property type="evidence" value="ECO:0007669"/>
    <property type="project" value="InterPro"/>
</dbReference>
<dbReference type="CDD" id="cd14667">
    <property type="entry name" value="3D_containing_proteins"/>
    <property type="match status" value="1"/>
</dbReference>
<dbReference type="PROSITE" id="PS51782">
    <property type="entry name" value="LYSM"/>
    <property type="match status" value="2"/>
</dbReference>
<dbReference type="InterPro" id="IPR051933">
    <property type="entry name" value="Resuscitation_pf_RpfB"/>
</dbReference>
<feature type="chain" id="PRO_5039654019" evidence="2">
    <location>
        <begin position="24"/>
        <end position="277"/>
    </location>
</feature>
<dbReference type="SMART" id="SM00257">
    <property type="entry name" value="LysM"/>
    <property type="match status" value="2"/>
</dbReference>
<dbReference type="SUPFAM" id="SSF54106">
    <property type="entry name" value="LysM domain"/>
    <property type="match status" value="2"/>
</dbReference>
<feature type="domain" description="LysM" evidence="3">
    <location>
        <begin position="46"/>
        <end position="90"/>
    </location>
</feature>
<dbReference type="Pfam" id="PF06725">
    <property type="entry name" value="3D"/>
    <property type="match status" value="1"/>
</dbReference>
<dbReference type="GO" id="GO:0004553">
    <property type="term" value="F:hydrolase activity, hydrolyzing O-glycosyl compounds"/>
    <property type="evidence" value="ECO:0007669"/>
    <property type="project" value="InterPro"/>
</dbReference>
<proteinExistence type="predicted"/>
<dbReference type="AlphaFoldDB" id="A0A4R3KLH3"/>
<dbReference type="Gene3D" id="2.40.40.10">
    <property type="entry name" value="RlpA-like domain"/>
    <property type="match status" value="1"/>
</dbReference>
<evidence type="ECO:0000256" key="1">
    <source>
        <dbReference type="ARBA" id="ARBA00022729"/>
    </source>
</evidence>
<dbReference type="Gene3D" id="3.10.350.10">
    <property type="entry name" value="LysM domain"/>
    <property type="match status" value="2"/>
</dbReference>
<dbReference type="RefSeq" id="WP_132767099.1">
    <property type="nucleotide sequence ID" value="NZ_SMAB01000003.1"/>
</dbReference>
<evidence type="ECO:0000313" key="5">
    <source>
        <dbReference type="Proteomes" id="UP000295788"/>
    </source>
</evidence>
<dbReference type="Pfam" id="PF01476">
    <property type="entry name" value="LysM"/>
    <property type="match status" value="2"/>
</dbReference>
<name>A0A4R3KLH3_9BACI</name>
<dbReference type="GO" id="GO:0009254">
    <property type="term" value="P:peptidoglycan turnover"/>
    <property type="evidence" value="ECO:0007669"/>
    <property type="project" value="InterPro"/>
</dbReference>
<dbReference type="PANTHER" id="PTHR39160">
    <property type="entry name" value="CELL WALL-BINDING PROTEIN YOCH"/>
    <property type="match status" value="1"/>
</dbReference>
<dbReference type="InterPro" id="IPR059180">
    <property type="entry name" value="3D_YorM"/>
</dbReference>
<dbReference type="Proteomes" id="UP000295788">
    <property type="component" value="Unassembled WGS sequence"/>
</dbReference>
<comment type="caution">
    <text evidence="4">The sequence shown here is derived from an EMBL/GenBank/DDBJ whole genome shotgun (WGS) entry which is preliminary data.</text>
</comment>
<sequence length="277" mass="30779">MKFRKTGFLLLIFSIFFSSTVFARMLVFDNIELETEIMQPFEPTMIDYQVSNGDTLYSIGKKYNIDWKKIVELNPGIDPLALVIGSTIKIPNQQEVLNATALNETQNLEQESQTSVYEIKRGDTLWEIAQKYRITVDAILRMNPNVKANALAIGSTIKLPKNDVATMSSVSRSQRKILGFYTLTAYTAGPESTGKRPGDPGYGITASGARAKEGVTVAVDPRVIPIGSRIYIEGMGYRIAQDTGGAIKGNKIDVYFENVDDALEFGVKRNVRVEIFE</sequence>
<accession>A0A4R3KLH3</accession>
<dbReference type="InterPro" id="IPR010611">
    <property type="entry name" value="3D_dom"/>
</dbReference>